<accession>A0A5B7GUA6</accession>
<gene>
    <name evidence="2" type="ORF">E2C01_056497</name>
</gene>
<sequence>MSGERERRTFNILQHAAEKFSAPPRPAASTKTLLKVNGLNSAHAQPTAPCRRLNARRPSLTSRLPPPASLASSYTPSFQGCRGG</sequence>
<organism evidence="2 3">
    <name type="scientific">Portunus trituberculatus</name>
    <name type="common">Swimming crab</name>
    <name type="synonym">Neptunus trituberculatus</name>
    <dbReference type="NCBI Taxonomy" id="210409"/>
    <lineage>
        <taxon>Eukaryota</taxon>
        <taxon>Metazoa</taxon>
        <taxon>Ecdysozoa</taxon>
        <taxon>Arthropoda</taxon>
        <taxon>Crustacea</taxon>
        <taxon>Multicrustacea</taxon>
        <taxon>Malacostraca</taxon>
        <taxon>Eumalacostraca</taxon>
        <taxon>Eucarida</taxon>
        <taxon>Decapoda</taxon>
        <taxon>Pleocyemata</taxon>
        <taxon>Brachyura</taxon>
        <taxon>Eubrachyura</taxon>
        <taxon>Portunoidea</taxon>
        <taxon>Portunidae</taxon>
        <taxon>Portuninae</taxon>
        <taxon>Portunus</taxon>
    </lineage>
</organism>
<evidence type="ECO:0000313" key="3">
    <source>
        <dbReference type="Proteomes" id="UP000324222"/>
    </source>
</evidence>
<dbReference type="AlphaFoldDB" id="A0A5B7GUA6"/>
<proteinExistence type="predicted"/>
<keyword evidence="3" id="KW-1185">Reference proteome</keyword>
<feature type="region of interest" description="Disordered" evidence="1">
    <location>
        <begin position="56"/>
        <end position="84"/>
    </location>
</feature>
<comment type="caution">
    <text evidence="2">The sequence shown here is derived from an EMBL/GenBank/DDBJ whole genome shotgun (WGS) entry which is preliminary data.</text>
</comment>
<evidence type="ECO:0000256" key="1">
    <source>
        <dbReference type="SAM" id="MobiDB-lite"/>
    </source>
</evidence>
<dbReference type="Proteomes" id="UP000324222">
    <property type="component" value="Unassembled WGS sequence"/>
</dbReference>
<protein>
    <submittedName>
        <fullName evidence="2">Uncharacterized protein</fullName>
    </submittedName>
</protein>
<dbReference type="EMBL" id="VSRR010019643">
    <property type="protein sequence ID" value="MPC62412.1"/>
    <property type="molecule type" value="Genomic_DNA"/>
</dbReference>
<feature type="compositionally biased region" description="Low complexity" evidence="1">
    <location>
        <begin position="56"/>
        <end position="77"/>
    </location>
</feature>
<evidence type="ECO:0000313" key="2">
    <source>
        <dbReference type="EMBL" id="MPC62412.1"/>
    </source>
</evidence>
<name>A0A5B7GUA6_PORTR</name>
<reference evidence="2 3" key="1">
    <citation type="submission" date="2019-05" db="EMBL/GenBank/DDBJ databases">
        <title>Another draft genome of Portunus trituberculatus and its Hox gene families provides insights of decapod evolution.</title>
        <authorList>
            <person name="Jeong J.-H."/>
            <person name="Song I."/>
            <person name="Kim S."/>
            <person name="Choi T."/>
            <person name="Kim D."/>
            <person name="Ryu S."/>
            <person name="Kim W."/>
        </authorList>
    </citation>
    <scope>NUCLEOTIDE SEQUENCE [LARGE SCALE GENOMIC DNA]</scope>
    <source>
        <tissue evidence="2">Muscle</tissue>
    </source>
</reference>